<dbReference type="PROSITE" id="PS50088">
    <property type="entry name" value="ANK_REPEAT"/>
    <property type="match status" value="4"/>
</dbReference>
<feature type="repeat" description="ANK" evidence="3">
    <location>
        <begin position="76"/>
        <end position="109"/>
    </location>
</feature>
<dbReference type="EMBL" id="ML993976">
    <property type="protein sequence ID" value="KAF2201437.1"/>
    <property type="molecule type" value="Genomic_DNA"/>
</dbReference>
<dbReference type="PROSITE" id="PS50297">
    <property type="entry name" value="ANK_REP_REGION"/>
    <property type="match status" value="2"/>
</dbReference>
<dbReference type="Proteomes" id="UP000799536">
    <property type="component" value="Unassembled WGS sequence"/>
</dbReference>
<reference evidence="4" key="1">
    <citation type="journal article" date="2020" name="Stud. Mycol.">
        <title>101 Dothideomycetes genomes: a test case for predicting lifestyles and emergence of pathogens.</title>
        <authorList>
            <person name="Haridas S."/>
            <person name="Albert R."/>
            <person name="Binder M."/>
            <person name="Bloem J."/>
            <person name="Labutti K."/>
            <person name="Salamov A."/>
            <person name="Andreopoulos B."/>
            <person name="Baker S."/>
            <person name="Barry K."/>
            <person name="Bills G."/>
            <person name="Bluhm B."/>
            <person name="Cannon C."/>
            <person name="Castanera R."/>
            <person name="Culley D."/>
            <person name="Daum C."/>
            <person name="Ezra D."/>
            <person name="Gonzalez J."/>
            <person name="Henrissat B."/>
            <person name="Kuo A."/>
            <person name="Liang C."/>
            <person name="Lipzen A."/>
            <person name="Lutzoni F."/>
            <person name="Magnuson J."/>
            <person name="Mondo S."/>
            <person name="Nolan M."/>
            <person name="Ohm R."/>
            <person name="Pangilinan J."/>
            <person name="Park H.-J."/>
            <person name="Ramirez L."/>
            <person name="Alfaro M."/>
            <person name="Sun H."/>
            <person name="Tritt A."/>
            <person name="Yoshinaga Y."/>
            <person name="Zwiers L.-H."/>
            <person name="Turgeon B."/>
            <person name="Goodwin S."/>
            <person name="Spatafora J."/>
            <person name="Crous P."/>
            <person name="Grigoriev I."/>
        </authorList>
    </citation>
    <scope>NUCLEOTIDE SEQUENCE</scope>
    <source>
        <strain evidence="4">ATCC 74209</strain>
    </source>
</reference>
<feature type="repeat" description="ANK" evidence="3">
    <location>
        <begin position="4"/>
        <end position="37"/>
    </location>
</feature>
<dbReference type="SMART" id="SM00248">
    <property type="entry name" value="ANK"/>
    <property type="match status" value="4"/>
</dbReference>
<dbReference type="InterPro" id="IPR036770">
    <property type="entry name" value="Ankyrin_rpt-contain_sf"/>
</dbReference>
<sequence>RNEDKDTPLHLACLGEGHGKCIRILCMSGAEIDPKNKWDETPLITLLQRMNDQTERISNALVLLEFGAKPNIANENGTTPLHFAAEAIDTALCRKLLEYKDVNVNAKEKFTGETPLHAAFQFSFPPVELLELLIAKGARVNEEDQEGQTPLWEACAVGNASGAEVLLRHGAEVDRRDVRGDSPLHAA</sequence>
<comment type="caution">
    <text evidence="4">The sequence shown here is derived from an EMBL/GenBank/DDBJ whole genome shotgun (WGS) entry which is preliminary data.</text>
</comment>
<keyword evidence="2 3" id="KW-0040">ANK repeat</keyword>
<evidence type="ECO:0000313" key="4">
    <source>
        <dbReference type="EMBL" id="KAF2201437.1"/>
    </source>
</evidence>
<evidence type="ECO:0000256" key="2">
    <source>
        <dbReference type="ARBA" id="ARBA00023043"/>
    </source>
</evidence>
<proteinExistence type="predicted"/>
<evidence type="ECO:0000256" key="1">
    <source>
        <dbReference type="ARBA" id="ARBA00022737"/>
    </source>
</evidence>
<feature type="non-terminal residue" evidence="4">
    <location>
        <position position="187"/>
    </location>
</feature>
<dbReference type="Pfam" id="PF00023">
    <property type="entry name" value="Ank"/>
    <property type="match status" value="2"/>
</dbReference>
<gene>
    <name evidence="4" type="ORF">GQ43DRAFT_356430</name>
</gene>
<dbReference type="AlphaFoldDB" id="A0A9P4JLB9"/>
<evidence type="ECO:0000313" key="5">
    <source>
        <dbReference type="Proteomes" id="UP000799536"/>
    </source>
</evidence>
<organism evidence="4 5">
    <name type="scientific">Delitschia confertaspora ATCC 74209</name>
    <dbReference type="NCBI Taxonomy" id="1513339"/>
    <lineage>
        <taxon>Eukaryota</taxon>
        <taxon>Fungi</taxon>
        <taxon>Dikarya</taxon>
        <taxon>Ascomycota</taxon>
        <taxon>Pezizomycotina</taxon>
        <taxon>Dothideomycetes</taxon>
        <taxon>Pleosporomycetidae</taxon>
        <taxon>Pleosporales</taxon>
        <taxon>Delitschiaceae</taxon>
        <taxon>Delitschia</taxon>
    </lineage>
</organism>
<dbReference type="Pfam" id="PF12796">
    <property type="entry name" value="Ank_2"/>
    <property type="match status" value="1"/>
</dbReference>
<dbReference type="PANTHER" id="PTHR24198">
    <property type="entry name" value="ANKYRIN REPEAT AND PROTEIN KINASE DOMAIN-CONTAINING PROTEIN"/>
    <property type="match status" value="1"/>
</dbReference>
<dbReference type="Gene3D" id="1.25.40.20">
    <property type="entry name" value="Ankyrin repeat-containing domain"/>
    <property type="match status" value="2"/>
</dbReference>
<feature type="repeat" description="ANK" evidence="3">
    <location>
        <begin position="111"/>
        <end position="145"/>
    </location>
</feature>
<name>A0A9P4JLB9_9PLEO</name>
<dbReference type="PANTHER" id="PTHR24198:SF165">
    <property type="entry name" value="ANKYRIN REPEAT-CONTAINING PROTEIN-RELATED"/>
    <property type="match status" value="1"/>
</dbReference>
<keyword evidence="1" id="KW-0677">Repeat</keyword>
<feature type="repeat" description="ANK" evidence="3">
    <location>
        <begin position="146"/>
        <end position="178"/>
    </location>
</feature>
<protein>
    <submittedName>
        <fullName evidence="4">Ankyrin</fullName>
    </submittedName>
</protein>
<evidence type="ECO:0000256" key="3">
    <source>
        <dbReference type="PROSITE-ProRule" id="PRU00023"/>
    </source>
</evidence>
<feature type="non-terminal residue" evidence="4">
    <location>
        <position position="1"/>
    </location>
</feature>
<dbReference type="SUPFAM" id="SSF48403">
    <property type="entry name" value="Ankyrin repeat"/>
    <property type="match status" value="1"/>
</dbReference>
<dbReference type="OrthoDB" id="341259at2759"/>
<keyword evidence="5" id="KW-1185">Reference proteome</keyword>
<dbReference type="InterPro" id="IPR002110">
    <property type="entry name" value="Ankyrin_rpt"/>
</dbReference>
<accession>A0A9P4JLB9</accession>